<keyword evidence="3" id="KW-1185">Reference proteome</keyword>
<feature type="region of interest" description="Disordered" evidence="1">
    <location>
        <begin position="477"/>
        <end position="496"/>
    </location>
</feature>
<dbReference type="AlphaFoldDB" id="A0A812KTI4"/>
<feature type="region of interest" description="Disordered" evidence="1">
    <location>
        <begin position="149"/>
        <end position="230"/>
    </location>
</feature>
<feature type="compositionally biased region" description="Polar residues" evidence="1">
    <location>
        <begin position="159"/>
        <end position="177"/>
    </location>
</feature>
<sequence length="598" mass="65309">MEFVKQLFDAFTTDFSPHRMGCLRNKNSTNPDLSDVELFKALPMKDLWEDADLPAVYFYLRRNKYLMIPPSWEDAISQFDKELDAKVAEANLASLKQQLAAEEPAPVPSAVPGIGAPDIASSSGNFVPGDATTALGNLRLRRSDTVEMLKKSSKYEEQSAPTEISSTPRKPPTSKNLGSIDIVDTPEPSTNKKPSPASGSQAHAERQSRPDVRRQLFPHRRATPKKKVNTPKPEGYWKLLVLSNMNTARVVQAIDVEGVLEKWHIQKRKSDEMGGMVTKQWLIEVRKFTPSMADNAFDWARRNGRLYKSEIHGEEEADIPLEWTWKTSSESGQKTGFSSSFSMDATSRISGTDPNCALLDAENEDLGRTTRARQGEATSDSVATAQAGASFKMCFPSLQQNASPLGLLSSYICVLGKKIDLAETVKVSAKSIALGICFGLAQNVQTCLVDMNECYKKLTQAQASAATTDNEKELARCKGNGGGTPAKPKARPKAKGKAKAVAAKAPARGKKRARRYDVECFDKSPGDLDEDDNQEDGFMDELLSGLSGGGYAIAHCNCWANVQDLPMPTPVGCYKGTIYPKWMPGSAIFKNSGTATSS</sequence>
<dbReference type="Proteomes" id="UP000601435">
    <property type="component" value="Unassembled WGS sequence"/>
</dbReference>
<accession>A0A812KTI4</accession>
<organism evidence="2 3">
    <name type="scientific">Symbiodinium necroappetens</name>
    <dbReference type="NCBI Taxonomy" id="1628268"/>
    <lineage>
        <taxon>Eukaryota</taxon>
        <taxon>Sar</taxon>
        <taxon>Alveolata</taxon>
        <taxon>Dinophyceae</taxon>
        <taxon>Suessiales</taxon>
        <taxon>Symbiodiniaceae</taxon>
        <taxon>Symbiodinium</taxon>
    </lineage>
</organism>
<comment type="caution">
    <text evidence="2">The sequence shown here is derived from an EMBL/GenBank/DDBJ whole genome shotgun (WGS) entry which is preliminary data.</text>
</comment>
<name>A0A812KTI4_9DINO</name>
<evidence type="ECO:0000313" key="3">
    <source>
        <dbReference type="Proteomes" id="UP000601435"/>
    </source>
</evidence>
<dbReference type="EMBL" id="CAJNJA010008137">
    <property type="protein sequence ID" value="CAE7233191.1"/>
    <property type="molecule type" value="Genomic_DNA"/>
</dbReference>
<evidence type="ECO:0000313" key="2">
    <source>
        <dbReference type="EMBL" id="CAE7233191.1"/>
    </source>
</evidence>
<dbReference type="OrthoDB" id="418808at2759"/>
<gene>
    <name evidence="2" type="ORF">SNEC2469_LOCUS3734</name>
</gene>
<feature type="compositionally biased region" description="Polar residues" evidence="1">
    <location>
        <begin position="187"/>
        <end position="201"/>
    </location>
</feature>
<evidence type="ECO:0000256" key="1">
    <source>
        <dbReference type="SAM" id="MobiDB-lite"/>
    </source>
</evidence>
<protein>
    <submittedName>
        <fullName evidence="2">Uncharacterized protein</fullName>
    </submittedName>
</protein>
<proteinExistence type="predicted"/>
<feature type="compositionally biased region" description="Basic and acidic residues" evidence="1">
    <location>
        <begin position="203"/>
        <end position="214"/>
    </location>
</feature>
<feature type="compositionally biased region" description="Basic residues" evidence="1">
    <location>
        <begin position="216"/>
        <end position="229"/>
    </location>
</feature>
<reference evidence="2" key="1">
    <citation type="submission" date="2021-02" db="EMBL/GenBank/DDBJ databases">
        <authorList>
            <person name="Dougan E. K."/>
            <person name="Rhodes N."/>
            <person name="Thang M."/>
            <person name="Chan C."/>
        </authorList>
    </citation>
    <scope>NUCLEOTIDE SEQUENCE</scope>
</reference>